<dbReference type="GO" id="GO:0006508">
    <property type="term" value="P:proteolysis"/>
    <property type="evidence" value="ECO:0007669"/>
    <property type="project" value="UniProtKB-KW"/>
</dbReference>
<evidence type="ECO:0000313" key="11">
    <source>
        <dbReference type="RefSeq" id="XP_023932957.1"/>
    </source>
</evidence>
<evidence type="ECO:0000256" key="2">
    <source>
        <dbReference type="ARBA" id="ARBA00022670"/>
    </source>
</evidence>
<dbReference type="PROSITE" id="PS50209">
    <property type="entry name" value="CARD"/>
    <property type="match status" value="1"/>
</dbReference>
<keyword evidence="5" id="KW-0788">Thiol protease</keyword>
<keyword evidence="2" id="KW-0645">Protease</keyword>
<dbReference type="InterPro" id="IPR029030">
    <property type="entry name" value="Caspase-like_dom_sf"/>
</dbReference>
<evidence type="ECO:0000256" key="6">
    <source>
        <dbReference type="ARBA" id="ARBA00023145"/>
    </source>
</evidence>
<name>A0A2R2MSI1_LINAN</name>
<dbReference type="PRINTS" id="PR00376">
    <property type="entry name" value="IL1BCENZYME"/>
</dbReference>
<evidence type="ECO:0000313" key="10">
    <source>
        <dbReference type="Proteomes" id="UP000085678"/>
    </source>
</evidence>
<keyword evidence="3" id="KW-0053">Apoptosis</keyword>
<feature type="domain" description="Caspase family p20" evidence="8">
    <location>
        <begin position="138"/>
        <end position="261"/>
    </location>
</feature>
<dbReference type="PANTHER" id="PTHR47901">
    <property type="entry name" value="CASPASE RECRUITMENT DOMAIN-CONTAINING PROTEIN 18"/>
    <property type="match status" value="1"/>
</dbReference>
<keyword evidence="10" id="KW-1185">Reference proteome</keyword>
<keyword evidence="6" id="KW-0865">Zymogen</keyword>
<evidence type="ECO:0000256" key="5">
    <source>
        <dbReference type="ARBA" id="ARBA00022807"/>
    </source>
</evidence>
<dbReference type="InterPro" id="IPR001309">
    <property type="entry name" value="Pept_C14_p20"/>
</dbReference>
<evidence type="ECO:0000256" key="3">
    <source>
        <dbReference type="ARBA" id="ARBA00022703"/>
    </source>
</evidence>
<proteinExistence type="inferred from homology"/>
<dbReference type="InterPro" id="IPR001315">
    <property type="entry name" value="CARD"/>
</dbReference>
<accession>A0A2R2MSI1</accession>
<gene>
    <name evidence="11" type="primary">LOC106168207</name>
</gene>
<dbReference type="CDD" id="cd01671">
    <property type="entry name" value="CARD"/>
    <property type="match status" value="1"/>
</dbReference>
<feature type="region of interest" description="Disordered" evidence="7">
    <location>
        <begin position="78"/>
        <end position="109"/>
    </location>
</feature>
<dbReference type="OrthoDB" id="6116485at2759"/>
<dbReference type="AlphaFoldDB" id="A0A2R2MSI1"/>
<protein>
    <submittedName>
        <fullName evidence="11">Caspase-2-like</fullName>
    </submittedName>
</protein>
<evidence type="ECO:0000259" key="9">
    <source>
        <dbReference type="PROSITE" id="PS50209"/>
    </source>
</evidence>
<dbReference type="Gene3D" id="3.40.50.1460">
    <property type="match status" value="1"/>
</dbReference>
<dbReference type="PANTHER" id="PTHR47901:SF8">
    <property type="entry name" value="CASPASE-3"/>
    <property type="match status" value="1"/>
</dbReference>
<dbReference type="SUPFAM" id="SSF52129">
    <property type="entry name" value="Caspase-like"/>
    <property type="match status" value="1"/>
</dbReference>
<dbReference type="InterPro" id="IPR002398">
    <property type="entry name" value="Pept_C14"/>
</dbReference>
<reference evidence="11" key="1">
    <citation type="submission" date="2025-08" db="UniProtKB">
        <authorList>
            <consortium name="RefSeq"/>
        </authorList>
    </citation>
    <scope>IDENTIFICATION</scope>
    <source>
        <tissue evidence="11">Gonads</tissue>
    </source>
</reference>
<dbReference type="Proteomes" id="UP000085678">
    <property type="component" value="Unplaced"/>
</dbReference>
<dbReference type="RefSeq" id="XP_023932957.1">
    <property type="nucleotide sequence ID" value="XM_024077189.1"/>
</dbReference>
<evidence type="ECO:0000256" key="1">
    <source>
        <dbReference type="ARBA" id="ARBA00010134"/>
    </source>
</evidence>
<dbReference type="InterPro" id="IPR033139">
    <property type="entry name" value="Caspase_cys_AS"/>
</dbReference>
<dbReference type="Pfam" id="PF00619">
    <property type="entry name" value="CARD"/>
    <property type="match status" value="1"/>
</dbReference>
<dbReference type="InParanoid" id="A0A2R2MSI1"/>
<organism evidence="10 11">
    <name type="scientific">Lingula anatina</name>
    <name type="common">Brachiopod</name>
    <name type="synonym">Lingula unguis</name>
    <dbReference type="NCBI Taxonomy" id="7574"/>
    <lineage>
        <taxon>Eukaryota</taxon>
        <taxon>Metazoa</taxon>
        <taxon>Spiralia</taxon>
        <taxon>Lophotrochozoa</taxon>
        <taxon>Brachiopoda</taxon>
        <taxon>Linguliformea</taxon>
        <taxon>Lingulata</taxon>
        <taxon>Lingulida</taxon>
        <taxon>Linguloidea</taxon>
        <taxon>Lingulidae</taxon>
        <taxon>Lingula</taxon>
    </lineage>
</organism>
<dbReference type="GeneID" id="106168207"/>
<dbReference type="PROSITE" id="PS50208">
    <property type="entry name" value="CASPASE_P20"/>
    <property type="match status" value="1"/>
</dbReference>
<evidence type="ECO:0000256" key="4">
    <source>
        <dbReference type="ARBA" id="ARBA00022801"/>
    </source>
</evidence>
<dbReference type="InterPro" id="IPR011600">
    <property type="entry name" value="Pept_C14_caspase"/>
</dbReference>
<dbReference type="FunCoup" id="A0A2R2MSI1">
    <property type="interactions" value="128"/>
</dbReference>
<dbReference type="SMART" id="SM00115">
    <property type="entry name" value="CASc"/>
    <property type="match status" value="1"/>
</dbReference>
<dbReference type="SUPFAM" id="SSF47986">
    <property type="entry name" value="DEATH domain"/>
    <property type="match status" value="1"/>
</dbReference>
<dbReference type="Gene3D" id="1.10.533.10">
    <property type="entry name" value="Death Domain, Fas"/>
    <property type="match status" value="1"/>
</dbReference>
<dbReference type="GO" id="GO:0004197">
    <property type="term" value="F:cysteine-type endopeptidase activity"/>
    <property type="evidence" value="ECO:0007669"/>
    <property type="project" value="InterPro"/>
</dbReference>
<sequence length="316" mass="35407">MEPGPVADYLYQEGVLTYPVFERIKETRSRSEKVDTILDVVPRSGPEAFEHFYNALIVAGQQFLADLIWPDRVSQTHAETASRRSMHAQASQKRDDEDDDKLPENFPTPEIADFSVINSLKDVQDPELRDLLTNPKEPKGRAVIINNVKFDGDERRVGSDKDATRLELLFEKLKYNVVVHSNLTAEEMRGKLKEESENLENAAHHSFILIILSHGANGAVYGTDWKELSIPAITDIFNGNNCSFLVHKPKLFFIQACQGANVAKKSEDTEADFKFLEYLSKLEEVGNAVETDDSDVSVRAMADILIARTTVPGIGI</sequence>
<dbReference type="InterPro" id="IPR015917">
    <property type="entry name" value="Pept_C14A"/>
</dbReference>
<keyword evidence="4" id="KW-0378">Hydrolase</keyword>
<feature type="domain" description="CARD" evidence="9">
    <location>
        <begin position="1"/>
        <end position="71"/>
    </location>
</feature>
<evidence type="ECO:0000256" key="7">
    <source>
        <dbReference type="SAM" id="MobiDB-lite"/>
    </source>
</evidence>
<comment type="similarity">
    <text evidence="1">Belongs to the peptidase C14A family.</text>
</comment>
<dbReference type="PROSITE" id="PS01122">
    <property type="entry name" value="CASPASE_CYS"/>
    <property type="match status" value="1"/>
</dbReference>
<dbReference type="GO" id="GO:0042981">
    <property type="term" value="P:regulation of apoptotic process"/>
    <property type="evidence" value="ECO:0007669"/>
    <property type="project" value="InterPro"/>
</dbReference>
<dbReference type="KEGG" id="lak:106168207"/>
<dbReference type="GO" id="GO:0006915">
    <property type="term" value="P:apoptotic process"/>
    <property type="evidence" value="ECO:0007669"/>
    <property type="project" value="UniProtKB-KW"/>
</dbReference>
<dbReference type="STRING" id="7574.A0A2R2MSI1"/>
<dbReference type="InterPro" id="IPR011029">
    <property type="entry name" value="DEATH-like_dom_sf"/>
</dbReference>
<dbReference type="Pfam" id="PF00656">
    <property type="entry name" value="Peptidase_C14"/>
    <property type="match status" value="1"/>
</dbReference>
<evidence type="ECO:0000259" key="8">
    <source>
        <dbReference type="PROSITE" id="PS50208"/>
    </source>
</evidence>